<keyword evidence="2" id="KW-1185">Reference proteome</keyword>
<evidence type="ECO:0000313" key="1">
    <source>
        <dbReference type="EMBL" id="GMR37834.1"/>
    </source>
</evidence>
<name>A0AAN5CCT7_9BILA</name>
<organism evidence="1 2">
    <name type="scientific">Pristionchus mayeri</name>
    <dbReference type="NCBI Taxonomy" id="1317129"/>
    <lineage>
        <taxon>Eukaryota</taxon>
        <taxon>Metazoa</taxon>
        <taxon>Ecdysozoa</taxon>
        <taxon>Nematoda</taxon>
        <taxon>Chromadorea</taxon>
        <taxon>Rhabditida</taxon>
        <taxon>Rhabditina</taxon>
        <taxon>Diplogasteromorpha</taxon>
        <taxon>Diplogasteroidea</taxon>
        <taxon>Neodiplogasteridae</taxon>
        <taxon>Pristionchus</taxon>
    </lineage>
</organism>
<dbReference type="AlphaFoldDB" id="A0AAN5CCT7"/>
<dbReference type="Proteomes" id="UP001328107">
    <property type="component" value="Unassembled WGS sequence"/>
</dbReference>
<evidence type="ECO:0000313" key="2">
    <source>
        <dbReference type="Proteomes" id="UP001328107"/>
    </source>
</evidence>
<dbReference type="EMBL" id="BTRK01000002">
    <property type="protein sequence ID" value="GMR37834.1"/>
    <property type="molecule type" value="Genomic_DNA"/>
</dbReference>
<gene>
    <name evidence="1" type="ORF">PMAYCL1PPCAC_08029</name>
</gene>
<reference evidence="2" key="1">
    <citation type="submission" date="2022-10" db="EMBL/GenBank/DDBJ databases">
        <title>Genome assembly of Pristionchus species.</title>
        <authorList>
            <person name="Yoshida K."/>
            <person name="Sommer R.J."/>
        </authorList>
    </citation>
    <scope>NUCLEOTIDE SEQUENCE [LARGE SCALE GENOMIC DNA]</scope>
    <source>
        <strain evidence="2">RS5460</strain>
    </source>
</reference>
<sequence>FTLKEKLPKQTSIYQADDGTILYFYYNFPATRLYVNWQGKEIGSKLPSPVPFDMTSFDNGLYFRTDEDGEKMYKAEFDKSGKLDISYLRDTLEYERVGYNGVCSILRDGRRFVYRMCDDPETDGILEDSSFKGLEVRWVHRGKLIYFLKSSNGAQLSLRKLGDEAILIEGPSSDVLKTSASPHYSRFLYFASDSNLFVLDTDNMSLL</sequence>
<comment type="caution">
    <text evidence="1">The sequence shown here is derived from an EMBL/GenBank/DDBJ whole genome shotgun (WGS) entry which is preliminary data.</text>
</comment>
<protein>
    <submittedName>
        <fullName evidence="1">Uncharacterized protein</fullName>
    </submittedName>
</protein>
<feature type="non-terminal residue" evidence="1">
    <location>
        <position position="207"/>
    </location>
</feature>
<feature type="non-terminal residue" evidence="1">
    <location>
        <position position="1"/>
    </location>
</feature>
<accession>A0AAN5CCT7</accession>
<proteinExistence type="predicted"/>